<dbReference type="GO" id="GO:0006412">
    <property type="term" value="P:translation"/>
    <property type="evidence" value="ECO:0007669"/>
    <property type="project" value="UniProtKB-UniRule"/>
</dbReference>
<evidence type="ECO:0000313" key="10">
    <source>
        <dbReference type="Proteomes" id="UP000553776"/>
    </source>
</evidence>
<dbReference type="Pfam" id="PF01386">
    <property type="entry name" value="Ribosomal_L25p"/>
    <property type="match status" value="1"/>
</dbReference>
<dbReference type="InterPro" id="IPR011035">
    <property type="entry name" value="Ribosomal_bL25/Gln-tRNA_synth"/>
</dbReference>
<dbReference type="CDD" id="cd00495">
    <property type="entry name" value="Ribosomal_L25_TL5_CTC"/>
    <property type="match status" value="1"/>
</dbReference>
<dbReference type="Proteomes" id="UP000553776">
    <property type="component" value="Unassembled WGS sequence"/>
</dbReference>
<dbReference type="Pfam" id="PF14693">
    <property type="entry name" value="Ribosomal_TL5_C"/>
    <property type="match status" value="1"/>
</dbReference>
<evidence type="ECO:0000259" key="8">
    <source>
        <dbReference type="Pfam" id="PF14693"/>
    </source>
</evidence>
<keyword evidence="3 5" id="KW-0689">Ribosomal protein</keyword>
<evidence type="ECO:0000256" key="5">
    <source>
        <dbReference type="HAMAP-Rule" id="MF_01334"/>
    </source>
</evidence>
<feature type="compositionally biased region" description="Basic and acidic residues" evidence="6">
    <location>
        <begin position="201"/>
        <end position="214"/>
    </location>
</feature>
<dbReference type="InterPro" id="IPR020930">
    <property type="entry name" value="Ribosomal_uL5_bac-type"/>
</dbReference>
<comment type="caution">
    <text evidence="9">The sequence shown here is derived from an EMBL/GenBank/DDBJ whole genome shotgun (WGS) entry which is preliminary data.</text>
</comment>
<evidence type="ECO:0000256" key="4">
    <source>
        <dbReference type="ARBA" id="ARBA00023274"/>
    </source>
</evidence>
<dbReference type="AlphaFoldDB" id="A0A841U290"/>
<proteinExistence type="inferred from homology"/>
<dbReference type="InterPro" id="IPR020057">
    <property type="entry name" value="Ribosomal_bL25_b-dom"/>
</dbReference>
<keyword evidence="4 5" id="KW-0687">Ribonucleoprotein</keyword>
<dbReference type="GO" id="GO:0022625">
    <property type="term" value="C:cytosolic large ribosomal subunit"/>
    <property type="evidence" value="ECO:0007669"/>
    <property type="project" value="TreeGrafter"/>
</dbReference>
<evidence type="ECO:0000256" key="1">
    <source>
        <dbReference type="ARBA" id="ARBA00022730"/>
    </source>
</evidence>
<comment type="similarity">
    <text evidence="5">Belongs to the bacterial ribosomal protein bL25 family. CTC subfamily.</text>
</comment>
<comment type="subunit">
    <text evidence="5">Part of the 50S ribosomal subunit; part of the 5S rRNA/L5/L18/L25 subcomplex. Contacts the 5S rRNA. Binds to the 5S rRNA independently of L5 and L18.</text>
</comment>
<evidence type="ECO:0000313" key="9">
    <source>
        <dbReference type="EMBL" id="MBB6692463.1"/>
    </source>
</evidence>
<sequence>MSTTLQAQPRAKTTKGELRRLRNEGKVPGVVYGKELGAAAAIALDAKELTALLRGNPHGILDLAVPNRGSQSVLLTDVQRDTLSGQVLHVDFHQINLNETIKAEVRLDVQGESPGEKEGGMLQLVLHELEVECVAKNLPASIPVDISALGFGEHLTVGDLKLPEGVVATAEPDTVVVSILAPQKDRTEDELEAMDDAAEENEQHERAAKAVETD</sequence>
<protein>
    <recommendedName>
        <fullName evidence="5">Large ribosomal subunit protein bL25</fullName>
    </recommendedName>
    <alternativeName>
        <fullName evidence="5">General stress protein CTC</fullName>
    </alternativeName>
</protein>
<organism evidence="9 10">
    <name type="scientific">Cohnella xylanilytica</name>
    <dbReference type="NCBI Taxonomy" id="557555"/>
    <lineage>
        <taxon>Bacteria</taxon>
        <taxon>Bacillati</taxon>
        <taxon>Bacillota</taxon>
        <taxon>Bacilli</taxon>
        <taxon>Bacillales</taxon>
        <taxon>Paenibacillaceae</taxon>
        <taxon>Cohnella</taxon>
    </lineage>
</organism>
<reference evidence="9 10" key="1">
    <citation type="submission" date="2020-08" db="EMBL/GenBank/DDBJ databases">
        <title>Cohnella phylogeny.</title>
        <authorList>
            <person name="Dunlap C."/>
        </authorList>
    </citation>
    <scope>NUCLEOTIDE SEQUENCE [LARGE SCALE GENOMIC DNA]</scope>
    <source>
        <strain evidence="9 10">DSM 25239</strain>
    </source>
</reference>
<feature type="domain" description="Large ribosomal subunit protein bL25 beta" evidence="8">
    <location>
        <begin position="101"/>
        <end position="183"/>
    </location>
</feature>
<gene>
    <name evidence="5" type="primary">rplY</name>
    <name evidence="5" type="synonym">ctc</name>
    <name evidence="9" type="ORF">H7B90_13715</name>
</gene>
<evidence type="ECO:0000256" key="3">
    <source>
        <dbReference type="ARBA" id="ARBA00022980"/>
    </source>
</evidence>
<dbReference type="HAMAP" id="MF_01334">
    <property type="entry name" value="Ribosomal_bL25_CTC"/>
    <property type="match status" value="1"/>
</dbReference>
<evidence type="ECO:0000256" key="6">
    <source>
        <dbReference type="SAM" id="MobiDB-lite"/>
    </source>
</evidence>
<dbReference type="InterPro" id="IPR020056">
    <property type="entry name" value="Rbsml_bL25/Gln-tRNA_synth_N"/>
</dbReference>
<dbReference type="Gene3D" id="2.40.240.10">
    <property type="entry name" value="Ribosomal Protein L25, Chain P"/>
    <property type="match status" value="1"/>
</dbReference>
<dbReference type="Gene3D" id="2.170.120.20">
    <property type="entry name" value="Ribosomal protein L25, beta domain"/>
    <property type="match status" value="1"/>
</dbReference>
<comment type="function">
    <text evidence="5">This is one of the proteins that binds to the 5S RNA in the ribosome where it forms part of the central protuberance.</text>
</comment>
<dbReference type="GO" id="GO:0008097">
    <property type="term" value="F:5S rRNA binding"/>
    <property type="evidence" value="ECO:0007669"/>
    <property type="project" value="InterPro"/>
</dbReference>
<keyword evidence="1 5" id="KW-0699">rRNA-binding</keyword>
<dbReference type="GO" id="GO:0003735">
    <property type="term" value="F:structural constituent of ribosome"/>
    <property type="evidence" value="ECO:0007669"/>
    <property type="project" value="InterPro"/>
</dbReference>
<dbReference type="InterPro" id="IPR037121">
    <property type="entry name" value="Ribosomal_bL25_C"/>
</dbReference>
<dbReference type="PANTHER" id="PTHR33284:SF1">
    <property type="entry name" value="RIBOSOMAL PROTEIN L25_GLN-TRNA SYNTHETASE, ANTI-CODON-BINDING DOMAIN-CONTAINING PROTEIN"/>
    <property type="match status" value="1"/>
</dbReference>
<feature type="domain" description="Large ribosomal subunit protein bL25 L25" evidence="7">
    <location>
        <begin position="5"/>
        <end position="92"/>
    </location>
</feature>
<dbReference type="InterPro" id="IPR001021">
    <property type="entry name" value="Ribosomal_bL25_long"/>
</dbReference>
<keyword evidence="10" id="KW-1185">Reference proteome</keyword>
<feature type="region of interest" description="Disordered" evidence="6">
    <location>
        <begin position="183"/>
        <end position="214"/>
    </location>
</feature>
<dbReference type="EMBL" id="JACJVR010000053">
    <property type="protein sequence ID" value="MBB6692463.1"/>
    <property type="molecule type" value="Genomic_DNA"/>
</dbReference>
<keyword evidence="2 5" id="KW-0694">RNA-binding</keyword>
<evidence type="ECO:0000259" key="7">
    <source>
        <dbReference type="Pfam" id="PF01386"/>
    </source>
</evidence>
<dbReference type="RefSeq" id="WP_185136455.1">
    <property type="nucleotide sequence ID" value="NZ_BORM01000047.1"/>
</dbReference>
<dbReference type="NCBIfam" id="TIGR00731">
    <property type="entry name" value="bL25_bact_ctc"/>
    <property type="match status" value="1"/>
</dbReference>
<feature type="compositionally biased region" description="Acidic residues" evidence="6">
    <location>
        <begin position="188"/>
        <end position="200"/>
    </location>
</feature>
<accession>A0A841U290</accession>
<dbReference type="InterPro" id="IPR029751">
    <property type="entry name" value="Ribosomal_L25_dom"/>
</dbReference>
<evidence type="ECO:0000256" key="2">
    <source>
        <dbReference type="ARBA" id="ARBA00022884"/>
    </source>
</evidence>
<dbReference type="SUPFAM" id="SSF50715">
    <property type="entry name" value="Ribosomal protein L25-like"/>
    <property type="match status" value="1"/>
</dbReference>
<name>A0A841U290_9BACL</name>
<dbReference type="PANTHER" id="PTHR33284">
    <property type="entry name" value="RIBOSOMAL PROTEIN L25/GLN-TRNA SYNTHETASE, ANTI-CODON-BINDING DOMAIN-CONTAINING PROTEIN"/>
    <property type="match status" value="1"/>
</dbReference>